<organism evidence="4 5">
    <name type="scientific">Thecamonas trahens ATCC 50062</name>
    <dbReference type="NCBI Taxonomy" id="461836"/>
    <lineage>
        <taxon>Eukaryota</taxon>
        <taxon>Apusozoa</taxon>
        <taxon>Apusomonadida</taxon>
        <taxon>Apusomonadidae</taxon>
        <taxon>Thecamonas</taxon>
    </lineage>
</organism>
<evidence type="ECO:0000256" key="1">
    <source>
        <dbReference type="ARBA" id="ARBA00008874"/>
    </source>
</evidence>
<comment type="similarity">
    <text evidence="1">Belongs to the protein kinase superfamily. STE Ser/Thr protein kinase family. STE20 subfamily.</text>
</comment>
<evidence type="ECO:0000313" key="4">
    <source>
        <dbReference type="EMBL" id="KNC47930.1"/>
    </source>
</evidence>
<feature type="compositionally biased region" description="Low complexity" evidence="2">
    <location>
        <begin position="390"/>
        <end position="408"/>
    </location>
</feature>
<keyword evidence="5" id="KW-1185">Reference proteome</keyword>
<gene>
    <name evidence="4" type="ORF">AMSG_04165</name>
</gene>
<evidence type="ECO:0000256" key="2">
    <source>
        <dbReference type="SAM" id="MobiDB-lite"/>
    </source>
</evidence>
<dbReference type="AlphaFoldDB" id="A0A0L0D6U1"/>
<name>A0A0L0D6U1_THETB</name>
<dbReference type="RefSeq" id="XP_013758949.1">
    <property type="nucleotide sequence ID" value="XM_013903495.1"/>
</dbReference>
<dbReference type="STRING" id="461836.A0A0L0D6U1"/>
<dbReference type="GO" id="GO:0004672">
    <property type="term" value="F:protein kinase activity"/>
    <property type="evidence" value="ECO:0007669"/>
    <property type="project" value="InterPro"/>
</dbReference>
<proteinExistence type="inferred from homology"/>
<dbReference type="Gene3D" id="3.30.200.20">
    <property type="entry name" value="Phosphorylase Kinase, domain 1"/>
    <property type="match status" value="1"/>
</dbReference>
<protein>
    <submittedName>
        <fullName evidence="4">STE/STE20/FRAY protein kinase</fullName>
    </submittedName>
</protein>
<dbReference type="PANTHER" id="PTHR48014:SF21">
    <property type="entry name" value="SERINE_THREONINE-PROTEIN KINASE FRAY2"/>
    <property type="match status" value="1"/>
</dbReference>
<dbReference type="PANTHER" id="PTHR48014">
    <property type="entry name" value="SERINE/THREONINE-PROTEIN KINASE FRAY2"/>
    <property type="match status" value="1"/>
</dbReference>
<reference evidence="4 5" key="1">
    <citation type="submission" date="2010-05" db="EMBL/GenBank/DDBJ databases">
        <title>The Genome Sequence of Thecamonas trahens ATCC 50062.</title>
        <authorList>
            <consortium name="The Broad Institute Genome Sequencing Platform"/>
            <person name="Russ C."/>
            <person name="Cuomo C."/>
            <person name="Shea T."/>
            <person name="Young S.K."/>
            <person name="Zeng Q."/>
            <person name="Koehrsen M."/>
            <person name="Haas B."/>
            <person name="Borodovsky M."/>
            <person name="Guigo R."/>
            <person name="Alvarado L."/>
            <person name="Berlin A."/>
            <person name="Bochicchio J."/>
            <person name="Borenstein D."/>
            <person name="Chapman S."/>
            <person name="Chen Z."/>
            <person name="Freedman E."/>
            <person name="Gellesch M."/>
            <person name="Goldberg J."/>
            <person name="Griggs A."/>
            <person name="Gujja S."/>
            <person name="Heilman E."/>
            <person name="Heiman D."/>
            <person name="Hepburn T."/>
            <person name="Howarth C."/>
            <person name="Jen D."/>
            <person name="Larson L."/>
            <person name="Mehta T."/>
            <person name="Park D."/>
            <person name="Pearson M."/>
            <person name="Roberts A."/>
            <person name="Saif S."/>
            <person name="Shenoy N."/>
            <person name="Sisk P."/>
            <person name="Stolte C."/>
            <person name="Sykes S."/>
            <person name="Thomson T."/>
            <person name="Walk T."/>
            <person name="White J."/>
            <person name="Yandava C."/>
            <person name="Burger G."/>
            <person name="Gray M.W."/>
            <person name="Holland P.W.H."/>
            <person name="King N."/>
            <person name="Lang F.B.F."/>
            <person name="Roger A.J."/>
            <person name="Ruiz-Trillo I."/>
            <person name="Lander E."/>
            <person name="Nusbaum C."/>
        </authorList>
    </citation>
    <scope>NUCLEOTIDE SEQUENCE [LARGE SCALE GENOMIC DNA]</scope>
    <source>
        <strain evidence="4 5">ATCC 50062</strain>
    </source>
</reference>
<dbReference type="InterPro" id="IPR000719">
    <property type="entry name" value="Prot_kinase_dom"/>
</dbReference>
<dbReference type="OMA" id="CHVRNIS"/>
<dbReference type="GO" id="GO:1902554">
    <property type="term" value="C:serine/threonine protein kinase complex"/>
    <property type="evidence" value="ECO:0007669"/>
    <property type="project" value="TreeGrafter"/>
</dbReference>
<keyword evidence="4" id="KW-0418">Kinase</keyword>
<dbReference type="Pfam" id="PF00069">
    <property type="entry name" value="Pkinase"/>
    <property type="match status" value="1"/>
</dbReference>
<evidence type="ECO:0000259" key="3">
    <source>
        <dbReference type="PROSITE" id="PS50011"/>
    </source>
</evidence>
<dbReference type="GO" id="GO:0043539">
    <property type="term" value="F:protein serine/threonine kinase activator activity"/>
    <property type="evidence" value="ECO:0007669"/>
    <property type="project" value="InterPro"/>
</dbReference>
<dbReference type="SUPFAM" id="SSF56112">
    <property type="entry name" value="Protein kinase-like (PK-like)"/>
    <property type="match status" value="1"/>
</dbReference>
<dbReference type="PROSITE" id="PS50011">
    <property type="entry name" value="PROTEIN_KINASE_DOM"/>
    <property type="match status" value="1"/>
</dbReference>
<feature type="compositionally biased region" description="Basic residues" evidence="2">
    <location>
        <begin position="362"/>
        <end position="389"/>
    </location>
</feature>
<feature type="region of interest" description="Disordered" evidence="2">
    <location>
        <begin position="349"/>
        <end position="408"/>
    </location>
</feature>
<accession>A0A0L0D6U1</accession>
<dbReference type="EMBL" id="GL349449">
    <property type="protein sequence ID" value="KNC47930.1"/>
    <property type="molecule type" value="Genomic_DNA"/>
</dbReference>
<feature type="domain" description="Protein kinase" evidence="3">
    <location>
        <begin position="18"/>
        <end position="291"/>
    </location>
</feature>
<dbReference type="GO" id="GO:0005524">
    <property type="term" value="F:ATP binding"/>
    <property type="evidence" value="ECO:0007669"/>
    <property type="project" value="InterPro"/>
</dbReference>
<feature type="region of interest" description="Disordered" evidence="2">
    <location>
        <begin position="425"/>
        <end position="445"/>
    </location>
</feature>
<dbReference type="eggNOG" id="KOG0582">
    <property type="taxonomic scope" value="Eukaryota"/>
</dbReference>
<dbReference type="InterPro" id="IPR011009">
    <property type="entry name" value="Kinase-like_dom_sf"/>
</dbReference>
<dbReference type="OrthoDB" id="248923at2759"/>
<dbReference type="InterPro" id="IPR047173">
    <property type="entry name" value="STRAD_A/B-like"/>
</dbReference>
<keyword evidence="4" id="KW-0808">Transferase</keyword>
<evidence type="ECO:0000313" key="5">
    <source>
        <dbReference type="Proteomes" id="UP000054408"/>
    </source>
</evidence>
<dbReference type="Gene3D" id="1.10.510.10">
    <property type="entry name" value="Transferase(Phosphotransferase) domain 1"/>
    <property type="match status" value="1"/>
</dbReference>
<dbReference type="Proteomes" id="UP000054408">
    <property type="component" value="Unassembled WGS sequence"/>
</dbReference>
<sequence length="445" mass="49318">MESEWAERRFYPCTAEAYELREVIGVAESGRSVVWRAWAASMKKEVAVKVVDLDTTQGRLIQVQAEVSNMGLAWHPNILPYYVSFVKDSSLWIVMRLARGSLRDVLNSAFPTGFAEEAIIASVLAPVVRALAYLHEHGRIHSWVNASNILVTHSGEVLLDAFSCIVATPPANTGFDLLAAAFAAGASPCWTAPEVLQQAAGYDARADIWSLGITAMELALGFPPYAQWPSIKIMYHVLHDEPPTLTALERERFGSSKRKFSKAFRSFVASCLVKDPAARAPLAKLAESKFFRLAKKPGYLIKKVLDHTVLVHDHDVATNEDTESLAAILKCRLRSKTGNEPASFWDFPDNITDSVDAPPPARPKRGRRGHARRRTKSKIRVRVRVRRSRSASTSRGHTSYSRSRADSLSSDFLDRVVNNECSLTTESTTSLDEDDDLTCVSSTTR</sequence>
<dbReference type="GO" id="GO:0006611">
    <property type="term" value="P:protein export from nucleus"/>
    <property type="evidence" value="ECO:0007669"/>
    <property type="project" value="TreeGrafter"/>
</dbReference>
<dbReference type="GeneID" id="25563720"/>